<name>A0ABS4DF13_9CHLR</name>
<organism evidence="2 3">
    <name type="scientific">Candidatus Chloroploca mongolica</name>
    <dbReference type="NCBI Taxonomy" id="2528176"/>
    <lineage>
        <taxon>Bacteria</taxon>
        <taxon>Bacillati</taxon>
        <taxon>Chloroflexota</taxon>
        <taxon>Chloroflexia</taxon>
        <taxon>Chloroflexales</taxon>
        <taxon>Chloroflexineae</taxon>
        <taxon>Oscillochloridaceae</taxon>
        <taxon>Candidatus Chloroploca</taxon>
    </lineage>
</organism>
<sequence>MSQDLQGLDDTAPELASNEQPPPARRAGEEDVRRLIEGFVPDSEACRLVLTYLSDLIGEAHGVGAERWAITIRERLRFIAGLYFVLDIERRGVGLALDRSTLQPEDVPRLQQLAHWDIRRRPAHPVGSALSAFRFPLSAFRVLAST</sequence>
<proteinExistence type="predicted"/>
<protein>
    <submittedName>
        <fullName evidence="2">Uncharacterized protein</fullName>
    </submittedName>
</protein>
<gene>
    <name evidence="2" type="ORF">EYB53_020010</name>
</gene>
<comment type="caution">
    <text evidence="2">The sequence shown here is derived from an EMBL/GenBank/DDBJ whole genome shotgun (WGS) entry which is preliminary data.</text>
</comment>
<dbReference type="Proteomes" id="UP001193081">
    <property type="component" value="Unassembled WGS sequence"/>
</dbReference>
<dbReference type="RefSeq" id="WP_135480326.1">
    <property type="nucleotide sequence ID" value="NZ_SIJK02000051.1"/>
</dbReference>
<evidence type="ECO:0000256" key="1">
    <source>
        <dbReference type="SAM" id="MobiDB-lite"/>
    </source>
</evidence>
<reference evidence="2 3" key="1">
    <citation type="submission" date="2021-03" db="EMBL/GenBank/DDBJ databases">
        <authorList>
            <person name="Grouzdev D.S."/>
        </authorList>
    </citation>
    <scope>NUCLEOTIDE SEQUENCE [LARGE SCALE GENOMIC DNA]</scope>
    <source>
        <strain evidence="2 3">M50-1</strain>
    </source>
</reference>
<accession>A0ABS4DF13</accession>
<evidence type="ECO:0000313" key="3">
    <source>
        <dbReference type="Proteomes" id="UP001193081"/>
    </source>
</evidence>
<keyword evidence="3" id="KW-1185">Reference proteome</keyword>
<dbReference type="EMBL" id="SIJK02000051">
    <property type="protein sequence ID" value="MBP1468013.1"/>
    <property type="molecule type" value="Genomic_DNA"/>
</dbReference>
<evidence type="ECO:0000313" key="2">
    <source>
        <dbReference type="EMBL" id="MBP1468013.1"/>
    </source>
</evidence>
<feature type="region of interest" description="Disordered" evidence="1">
    <location>
        <begin position="1"/>
        <end position="28"/>
    </location>
</feature>